<sequence length="317" mass="33320">MRNPYDILGVPKTASEADIKKAFRRLAKTWHPDRNKDDPKAKDRFAELNTAYEILGDKDKRGQFDRGEIDAEGKPRGFGAAGPGAGAGADAGGFSGFRYSTGGGSPFGGARGGGFDPGDLFSDLFGEAMRSGGRTQSAGARGGGARERPRGQDVEAEIVVTLEQIADGGKCRVELPTGREVEVTLPAGVKDGQTIRLRGLGDPSPFGGESGDALLTVHFAPHRDFTVDGSTLRLRLPVSLEDAVLGASVRVPTLGGAVAMNIPPYSSAGKNFRLRGKGLPAKSGHGDLIVTLDVQLPKSPDPELEELMRKRRTAAGT</sequence>
<dbReference type="Pfam" id="PF00226">
    <property type="entry name" value="DnaJ"/>
    <property type="match status" value="1"/>
</dbReference>
<dbReference type="EMBL" id="JAASQI010000001">
    <property type="protein sequence ID" value="NIJ56879.1"/>
    <property type="molecule type" value="Genomic_DNA"/>
</dbReference>
<feature type="region of interest" description="Disordered" evidence="2">
    <location>
        <begin position="59"/>
        <end position="85"/>
    </location>
</feature>
<organism evidence="4 5">
    <name type="scientific">Pseudochelatococcus lubricantis</name>
    <dbReference type="NCBI Taxonomy" id="1538102"/>
    <lineage>
        <taxon>Bacteria</taxon>
        <taxon>Pseudomonadati</taxon>
        <taxon>Pseudomonadota</taxon>
        <taxon>Alphaproteobacteria</taxon>
        <taxon>Hyphomicrobiales</taxon>
        <taxon>Chelatococcaceae</taxon>
        <taxon>Pseudochelatococcus</taxon>
    </lineage>
</organism>
<feature type="compositionally biased region" description="Basic and acidic residues" evidence="2">
    <location>
        <begin position="59"/>
        <end position="75"/>
    </location>
</feature>
<dbReference type="PANTHER" id="PTHR43096">
    <property type="entry name" value="DNAJ HOMOLOG 1, MITOCHONDRIAL-RELATED"/>
    <property type="match status" value="1"/>
</dbReference>
<dbReference type="PRINTS" id="PR00625">
    <property type="entry name" value="JDOMAIN"/>
</dbReference>
<gene>
    <name evidence="4" type="ORF">FHS82_000692</name>
</gene>
<dbReference type="InterPro" id="IPR008971">
    <property type="entry name" value="HSP40/DnaJ_pept-bd"/>
</dbReference>
<dbReference type="SUPFAM" id="SSF46565">
    <property type="entry name" value="Chaperone J-domain"/>
    <property type="match status" value="1"/>
</dbReference>
<comment type="caution">
    <text evidence="4">The sequence shown here is derived from an EMBL/GenBank/DDBJ whole genome shotgun (WGS) entry which is preliminary data.</text>
</comment>
<keyword evidence="1" id="KW-0143">Chaperone</keyword>
<dbReference type="CDD" id="cd06257">
    <property type="entry name" value="DnaJ"/>
    <property type="match status" value="1"/>
</dbReference>
<evidence type="ECO:0000256" key="1">
    <source>
        <dbReference type="ARBA" id="ARBA00023186"/>
    </source>
</evidence>
<evidence type="ECO:0000313" key="4">
    <source>
        <dbReference type="EMBL" id="NIJ56879.1"/>
    </source>
</evidence>
<name>A0ABX0UX79_9HYPH</name>
<dbReference type="PROSITE" id="PS00636">
    <property type="entry name" value="DNAJ_1"/>
    <property type="match status" value="1"/>
</dbReference>
<dbReference type="InterPro" id="IPR018253">
    <property type="entry name" value="DnaJ_domain_CS"/>
</dbReference>
<dbReference type="RefSeq" id="WP_166948709.1">
    <property type="nucleotide sequence ID" value="NZ_JAASQI010000001.1"/>
</dbReference>
<evidence type="ECO:0000259" key="3">
    <source>
        <dbReference type="PROSITE" id="PS50076"/>
    </source>
</evidence>
<dbReference type="SUPFAM" id="SSF49493">
    <property type="entry name" value="HSP40/DnaJ peptide-binding domain"/>
    <property type="match status" value="2"/>
</dbReference>
<dbReference type="Pfam" id="PF01556">
    <property type="entry name" value="DnaJ_C"/>
    <property type="match status" value="1"/>
</dbReference>
<accession>A0ABX0UX79</accession>
<dbReference type="Proteomes" id="UP001429580">
    <property type="component" value="Unassembled WGS sequence"/>
</dbReference>
<protein>
    <submittedName>
        <fullName evidence="4">DnaJ-class molecular chaperone</fullName>
    </submittedName>
</protein>
<dbReference type="Gene3D" id="1.10.287.110">
    <property type="entry name" value="DnaJ domain"/>
    <property type="match status" value="1"/>
</dbReference>
<proteinExistence type="predicted"/>
<dbReference type="PANTHER" id="PTHR43096:SF52">
    <property type="entry name" value="DNAJ HOMOLOG 1, MITOCHONDRIAL-RELATED"/>
    <property type="match status" value="1"/>
</dbReference>
<feature type="region of interest" description="Disordered" evidence="2">
    <location>
        <begin position="131"/>
        <end position="151"/>
    </location>
</feature>
<dbReference type="CDD" id="cd10747">
    <property type="entry name" value="DnaJ_C"/>
    <property type="match status" value="1"/>
</dbReference>
<dbReference type="InterPro" id="IPR036869">
    <property type="entry name" value="J_dom_sf"/>
</dbReference>
<dbReference type="PROSITE" id="PS50076">
    <property type="entry name" value="DNAJ_2"/>
    <property type="match status" value="1"/>
</dbReference>
<dbReference type="InterPro" id="IPR001623">
    <property type="entry name" value="DnaJ_domain"/>
</dbReference>
<evidence type="ECO:0000256" key="2">
    <source>
        <dbReference type="SAM" id="MobiDB-lite"/>
    </source>
</evidence>
<reference evidence="4 5" key="1">
    <citation type="submission" date="2020-03" db="EMBL/GenBank/DDBJ databases">
        <title>Genomic Encyclopedia of Type Strains, Phase IV (KMG-IV): sequencing the most valuable type-strain genomes for metagenomic binning, comparative biology and taxonomic classification.</title>
        <authorList>
            <person name="Goeker M."/>
        </authorList>
    </citation>
    <scope>NUCLEOTIDE SEQUENCE [LARGE SCALE GENOMIC DNA]</scope>
    <source>
        <strain evidence="4 5">DSM 103870</strain>
    </source>
</reference>
<dbReference type="SMART" id="SM00271">
    <property type="entry name" value="DnaJ"/>
    <property type="match status" value="1"/>
</dbReference>
<dbReference type="InterPro" id="IPR002939">
    <property type="entry name" value="DnaJ_C"/>
</dbReference>
<keyword evidence="5" id="KW-1185">Reference proteome</keyword>
<dbReference type="Gene3D" id="2.60.260.20">
    <property type="entry name" value="Urease metallochaperone UreE, N-terminal domain"/>
    <property type="match status" value="2"/>
</dbReference>
<evidence type="ECO:0000313" key="5">
    <source>
        <dbReference type="Proteomes" id="UP001429580"/>
    </source>
</evidence>
<feature type="domain" description="J" evidence="3">
    <location>
        <begin position="3"/>
        <end position="68"/>
    </location>
</feature>